<feature type="short sequence motif" description="Meso-diaminopimelate recognition motif" evidence="17">
    <location>
        <begin position="408"/>
        <end position="411"/>
    </location>
</feature>
<evidence type="ECO:0000256" key="14">
    <source>
        <dbReference type="ARBA" id="ARBA00075482"/>
    </source>
</evidence>
<feature type="binding site" evidence="17">
    <location>
        <position position="184"/>
    </location>
    <ligand>
        <name>UDP-N-acetyl-alpha-D-muramoyl-L-alanyl-D-glutamate</name>
        <dbReference type="ChEBI" id="CHEBI:83900"/>
    </ligand>
</feature>
<dbReference type="Gene3D" id="3.40.1390.10">
    <property type="entry name" value="MurE/MurF, N-terminal domain"/>
    <property type="match status" value="1"/>
</dbReference>
<evidence type="ECO:0000256" key="7">
    <source>
        <dbReference type="ARBA" id="ARBA00022960"/>
    </source>
</evidence>
<evidence type="ECO:0000256" key="12">
    <source>
        <dbReference type="ARBA" id="ARBA00066633"/>
    </source>
</evidence>
<dbReference type="Gene3D" id="3.90.190.20">
    <property type="entry name" value="Mur ligase, C-terminal domain"/>
    <property type="match status" value="1"/>
</dbReference>
<gene>
    <name evidence="17 22" type="primary">murE</name>
    <name evidence="22" type="ORF">GMLC_24750</name>
</gene>
<comment type="function">
    <text evidence="17">Catalyzes the addition of meso-diaminopimelic acid to the nucleotide precursor UDP-N-acetylmuramoyl-L-alanyl-D-glutamate (UMAG) in the biosynthesis of bacterial cell-wall peptidoglycan.</text>
</comment>
<dbReference type="NCBIfam" id="TIGR01085">
    <property type="entry name" value="murE"/>
    <property type="match status" value="1"/>
</dbReference>
<dbReference type="InterPro" id="IPR004101">
    <property type="entry name" value="Mur_ligase_C"/>
</dbReference>
<dbReference type="InterPro" id="IPR036615">
    <property type="entry name" value="Mur_ligase_C_dom_sf"/>
</dbReference>
<feature type="domain" description="Mur ligase N-terminal catalytic" evidence="19">
    <location>
        <begin position="23"/>
        <end position="95"/>
    </location>
</feature>
<organism evidence="22 23">
    <name type="scientific">Geomonas limicola</name>
    <dbReference type="NCBI Taxonomy" id="2740186"/>
    <lineage>
        <taxon>Bacteria</taxon>
        <taxon>Pseudomonadati</taxon>
        <taxon>Thermodesulfobacteriota</taxon>
        <taxon>Desulfuromonadia</taxon>
        <taxon>Geobacterales</taxon>
        <taxon>Geobacteraceae</taxon>
        <taxon>Geomonas</taxon>
    </lineage>
</organism>
<dbReference type="InterPro" id="IPR018109">
    <property type="entry name" value="Folylpolyglutamate_synth_CS"/>
</dbReference>
<dbReference type="InterPro" id="IPR035911">
    <property type="entry name" value="MurE/MurF_N"/>
</dbReference>
<comment type="catalytic activity">
    <reaction evidence="11 17">
        <text>UDP-N-acetyl-alpha-D-muramoyl-L-alanyl-D-glutamate + meso-2,6-diaminopimelate + ATP = UDP-N-acetyl-alpha-D-muramoyl-L-alanyl-gamma-D-glutamyl-meso-2,6-diaminopimelate + ADP + phosphate + H(+)</text>
        <dbReference type="Rhea" id="RHEA:23676"/>
        <dbReference type="ChEBI" id="CHEBI:15378"/>
        <dbReference type="ChEBI" id="CHEBI:30616"/>
        <dbReference type="ChEBI" id="CHEBI:43474"/>
        <dbReference type="ChEBI" id="CHEBI:57791"/>
        <dbReference type="ChEBI" id="CHEBI:83900"/>
        <dbReference type="ChEBI" id="CHEBI:83905"/>
        <dbReference type="ChEBI" id="CHEBI:456216"/>
        <dbReference type="EC" id="6.3.2.13"/>
    </reaction>
</comment>
<dbReference type="GO" id="GO:0005524">
    <property type="term" value="F:ATP binding"/>
    <property type="evidence" value="ECO:0007669"/>
    <property type="project" value="UniProtKB-UniRule"/>
</dbReference>
<feature type="binding site" evidence="17">
    <location>
        <position position="186"/>
    </location>
    <ligand>
        <name>UDP-N-acetyl-alpha-D-muramoyl-L-alanyl-D-glutamate</name>
        <dbReference type="ChEBI" id="CHEBI:83900"/>
    </ligand>
</feature>
<feature type="binding site" evidence="17">
    <location>
        <begin position="151"/>
        <end position="152"/>
    </location>
    <ligand>
        <name>UDP-N-acetyl-alpha-D-muramoyl-L-alanyl-D-glutamate</name>
        <dbReference type="ChEBI" id="CHEBI:83900"/>
    </ligand>
</feature>
<comment type="cofactor">
    <cofactor evidence="17">
        <name>Mg(2+)</name>
        <dbReference type="ChEBI" id="CHEBI:18420"/>
    </cofactor>
</comment>
<dbReference type="RefSeq" id="WP_183361442.1">
    <property type="nucleotide sequence ID" value="NZ_BLXZ01000004.1"/>
</dbReference>
<dbReference type="SUPFAM" id="SSF53244">
    <property type="entry name" value="MurD-like peptide ligases, peptide-binding domain"/>
    <property type="match status" value="1"/>
</dbReference>
<feature type="modified residue" description="N6-carboxylysine" evidence="17">
    <location>
        <position position="218"/>
    </location>
</feature>
<dbReference type="GO" id="GO:0004326">
    <property type="term" value="F:tetrahydrofolylpolyglutamate synthase activity"/>
    <property type="evidence" value="ECO:0007669"/>
    <property type="project" value="InterPro"/>
</dbReference>
<evidence type="ECO:0000256" key="11">
    <source>
        <dbReference type="ARBA" id="ARBA00050251"/>
    </source>
</evidence>
<feature type="binding site" evidence="17">
    <location>
        <position position="475"/>
    </location>
    <ligand>
        <name>meso-2,6-diaminopimelate</name>
        <dbReference type="ChEBI" id="CHEBI:57791"/>
    </ligand>
</feature>
<dbReference type="HAMAP" id="MF_00208">
    <property type="entry name" value="MurE"/>
    <property type="match status" value="1"/>
</dbReference>
<evidence type="ECO:0000256" key="8">
    <source>
        <dbReference type="ARBA" id="ARBA00022984"/>
    </source>
</evidence>
<evidence type="ECO:0000256" key="6">
    <source>
        <dbReference type="ARBA" id="ARBA00022840"/>
    </source>
</evidence>
<evidence type="ECO:0000256" key="13">
    <source>
        <dbReference type="ARBA" id="ARBA00072883"/>
    </source>
</evidence>
<dbReference type="Proteomes" id="UP000587586">
    <property type="component" value="Unassembled WGS sequence"/>
</dbReference>
<evidence type="ECO:0000259" key="21">
    <source>
        <dbReference type="Pfam" id="PF08245"/>
    </source>
</evidence>
<dbReference type="GO" id="GO:0008360">
    <property type="term" value="P:regulation of cell shape"/>
    <property type="evidence" value="ECO:0007669"/>
    <property type="project" value="UniProtKB-KW"/>
</dbReference>
<dbReference type="EMBL" id="BLXZ01000004">
    <property type="protein sequence ID" value="GFO68896.1"/>
    <property type="molecule type" value="Genomic_DNA"/>
</dbReference>
<evidence type="ECO:0000256" key="4">
    <source>
        <dbReference type="ARBA" id="ARBA00022618"/>
    </source>
</evidence>
<keyword evidence="9 17" id="KW-0131">Cell cycle</keyword>
<feature type="binding site" evidence="17">
    <location>
        <begin position="408"/>
        <end position="411"/>
    </location>
    <ligand>
        <name>meso-2,6-diaminopimelate</name>
        <dbReference type="ChEBI" id="CHEBI:57791"/>
    </ligand>
</feature>
<evidence type="ECO:0000256" key="15">
    <source>
        <dbReference type="ARBA" id="ARBA00076158"/>
    </source>
</evidence>
<comment type="caution">
    <text evidence="22">The sequence shown here is derived from an EMBL/GenBank/DDBJ whole genome shotgun (WGS) entry which is preliminary data.</text>
</comment>
<dbReference type="SUPFAM" id="SSF53623">
    <property type="entry name" value="MurD-like peptide ligases, catalytic domain"/>
    <property type="match status" value="1"/>
</dbReference>
<dbReference type="GO" id="GO:0051301">
    <property type="term" value="P:cell division"/>
    <property type="evidence" value="ECO:0007669"/>
    <property type="project" value="UniProtKB-KW"/>
</dbReference>
<feature type="binding site" evidence="17">
    <location>
        <position position="30"/>
    </location>
    <ligand>
        <name>UDP-N-acetyl-alpha-D-muramoyl-L-alanyl-D-glutamate</name>
        <dbReference type="ChEBI" id="CHEBI:83900"/>
    </ligand>
</feature>
<dbReference type="GO" id="GO:0000287">
    <property type="term" value="F:magnesium ion binding"/>
    <property type="evidence" value="ECO:0007669"/>
    <property type="project" value="UniProtKB-UniRule"/>
</dbReference>
<keyword evidence="4 17" id="KW-0132">Cell division</keyword>
<evidence type="ECO:0000313" key="22">
    <source>
        <dbReference type="EMBL" id="GFO68896.1"/>
    </source>
</evidence>
<dbReference type="PANTHER" id="PTHR23135">
    <property type="entry name" value="MUR LIGASE FAMILY MEMBER"/>
    <property type="match status" value="1"/>
</dbReference>
<dbReference type="InterPro" id="IPR005761">
    <property type="entry name" value="UDP-N-AcMur-Glu-dNH2Pim_ligase"/>
</dbReference>
<dbReference type="PROSITE" id="PS01011">
    <property type="entry name" value="FOLYLPOLYGLU_SYNT_1"/>
    <property type="match status" value="1"/>
</dbReference>
<comment type="caution">
    <text evidence="17">Lacks conserved residue(s) required for the propagation of feature annotation.</text>
</comment>
<keyword evidence="23" id="KW-1185">Reference proteome</keyword>
<protein>
    <recommendedName>
        <fullName evidence="13 17">UDP-N-acetylmuramoyl-L-alanyl-D-glutamate--2,6-diaminopimelate ligase</fullName>
        <ecNumber evidence="12 17">6.3.2.13</ecNumber>
    </recommendedName>
    <alternativeName>
        <fullName evidence="14 17">Meso-A2pm-adding enzyme</fullName>
    </alternativeName>
    <alternativeName>
        <fullName evidence="15 17">Meso-diaminopimelate-adding enzyme</fullName>
    </alternativeName>
    <alternativeName>
        <fullName evidence="16 17">UDP-MurNAc-L-Ala-D-Glu:meso-diaminopimelate ligase</fullName>
    </alternativeName>
    <alternativeName>
        <fullName evidence="17">UDP-MurNAc-tripeptide synthetase</fullName>
    </alternativeName>
    <alternativeName>
        <fullName evidence="17">UDP-N-acetylmuramyl-tripeptide synthetase</fullName>
    </alternativeName>
</protein>
<evidence type="ECO:0000313" key="23">
    <source>
        <dbReference type="Proteomes" id="UP000587586"/>
    </source>
</evidence>
<keyword evidence="17" id="KW-0460">Magnesium</keyword>
<evidence type="ECO:0000256" key="10">
    <source>
        <dbReference type="ARBA" id="ARBA00023316"/>
    </source>
</evidence>
<keyword evidence="3 17" id="KW-0436">Ligase</keyword>
<dbReference type="NCBIfam" id="NF001124">
    <property type="entry name" value="PRK00139.1-2"/>
    <property type="match status" value="1"/>
</dbReference>
<feature type="binding site" evidence="17">
    <location>
        <begin position="109"/>
        <end position="115"/>
    </location>
    <ligand>
        <name>ATP</name>
        <dbReference type="ChEBI" id="CHEBI:30616"/>
    </ligand>
</feature>
<dbReference type="GO" id="GO:0008765">
    <property type="term" value="F:UDP-N-acetylmuramoylalanyl-D-glutamate-2,6-diaminopimelate ligase activity"/>
    <property type="evidence" value="ECO:0007669"/>
    <property type="project" value="UniProtKB-UniRule"/>
</dbReference>
<comment type="subcellular location">
    <subcellularLocation>
        <location evidence="17 18">Cytoplasm</location>
    </subcellularLocation>
</comment>
<dbReference type="PANTHER" id="PTHR23135:SF4">
    <property type="entry name" value="UDP-N-ACETYLMURAMOYL-L-ALANYL-D-GLUTAMATE--2,6-DIAMINOPIMELATE LIGASE MURE HOMOLOG, CHLOROPLASTIC"/>
    <property type="match status" value="1"/>
</dbReference>
<feature type="binding site" evidence="17">
    <location>
        <position position="150"/>
    </location>
    <ligand>
        <name>UDP-N-acetyl-alpha-D-muramoyl-L-alanyl-D-glutamate</name>
        <dbReference type="ChEBI" id="CHEBI:83900"/>
    </ligand>
</feature>
<dbReference type="SUPFAM" id="SSF63418">
    <property type="entry name" value="MurE/MurF N-terminal domain"/>
    <property type="match status" value="1"/>
</dbReference>
<keyword evidence="2 17" id="KW-0963">Cytoplasm</keyword>
<keyword evidence="6 17" id="KW-0067">ATP-binding</keyword>
<feature type="binding site" evidence="17">
    <location>
        <position position="479"/>
    </location>
    <ligand>
        <name>meso-2,6-diaminopimelate</name>
        <dbReference type="ChEBI" id="CHEBI:57791"/>
    </ligand>
</feature>
<evidence type="ECO:0000256" key="1">
    <source>
        <dbReference type="ARBA" id="ARBA00005898"/>
    </source>
</evidence>
<dbReference type="InterPro" id="IPR013221">
    <property type="entry name" value="Mur_ligase_cen"/>
</dbReference>
<keyword evidence="8 17" id="KW-0573">Peptidoglycan synthesis</keyword>
<evidence type="ECO:0000256" key="16">
    <source>
        <dbReference type="ARBA" id="ARBA00081560"/>
    </source>
</evidence>
<dbReference type="InterPro" id="IPR036565">
    <property type="entry name" value="Mur-like_cat_sf"/>
</dbReference>
<dbReference type="GO" id="GO:0071555">
    <property type="term" value="P:cell wall organization"/>
    <property type="evidence" value="ECO:0007669"/>
    <property type="project" value="UniProtKB-KW"/>
</dbReference>
<name>A0A6V8N8J9_9BACT</name>
<dbReference type="Pfam" id="PF01225">
    <property type="entry name" value="Mur_ligase"/>
    <property type="match status" value="1"/>
</dbReference>
<dbReference type="NCBIfam" id="NF001126">
    <property type="entry name" value="PRK00139.1-4"/>
    <property type="match status" value="1"/>
</dbReference>
<dbReference type="UniPathway" id="UPA00219"/>
<comment type="pathway">
    <text evidence="17 18">Cell wall biogenesis; peptidoglycan biosynthesis.</text>
</comment>
<evidence type="ECO:0000256" key="2">
    <source>
        <dbReference type="ARBA" id="ARBA00022490"/>
    </source>
</evidence>
<feature type="binding site" evidence="17">
    <location>
        <position position="384"/>
    </location>
    <ligand>
        <name>meso-2,6-diaminopimelate</name>
        <dbReference type="ChEBI" id="CHEBI:57791"/>
    </ligand>
</feature>
<keyword evidence="5 17" id="KW-0547">Nucleotide-binding</keyword>
<dbReference type="FunFam" id="3.90.190.20:FF:000006">
    <property type="entry name" value="UDP-N-acetylmuramoyl-L-alanyl-D-glutamate--2,6-diaminopimelate ligase"/>
    <property type="match status" value="1"/>
</dbReference>
<sequence length="504" mass="54226">MKLRDLLSCLEGAQVIGNSDIEIEALHYDSRSVGPGGLFFGLRGVKSDGCQFLEAAVHGGAVAVVADRPCAVAGATFVQVPDARRAMSLLAARFYGEPTAAIPTVGITGTNGKTTTSYLIEGVLEKAGVPAAVLGTISYRFGDTDIPAPNTTPESVDLQRTLRELVDLGARGVVMEVSSHSLEQRRADGCVFDVAVFTNLTRDHLDYHLDMESYFASKLRLFTDLSTPDDRKPRRRAVVNLDDPYGPRIKAAASCPVLSYAMAGDADVTVAEINFSVNGISCRLNTPRGELSLNSDLLGRFNLYNIMAAVTAGIALELPDEAIRAGIEGHKKVPGRVERVKNDKGITVLVDYAHTGDALENVLATVTELKTNRIITLFGCGGDRDKGKRPVMGEIAARLSDLAIITSDNPRTEDPQAILADVRAGVAPLGLKEYRVEELSAGFEQKGFVTIENRRDAIRVAMQAARPGDIVVLAGKGHEDYQIIGTVKHHFDDREEAAEALKQQ</sequence>
<keyword evidence="7 17" id="KW-0133">Cell shape</keyword>
<dbReference type="GO" id="GO:0009252">
    <property type="term" value="P:peptidoglycan biosynthetic process"/>
    <property type="evidence" value="ECO:0007669"/>
    <property type="project" value="UniProtKB-UniRule"/>
</dbReference>
<dbReference type="GO" id="GO:0005737">
    <property type="term" value="C:cytoplasm"/>
    <property type="evidence" value="ECO:0007669"/>
    <property type="project" value="UniProtKB-SubCell"/>
</dbReference>
<feature type="domain" description="Mur ligase C-terminal" evidence="20">
    <location>
        <begin position="335"/>
        <end position="477"/>
    </location>
</feature>
<comment type="PTM">
    <text evidence="17">Carboxylation is probably crucial for Mg(2+) binding and, consequently, for the gamma-phosphate positioning of ATP.</text>
</comment>
<dbReference type="InterPro" id="IPR000713">
    <property type="entry name" value="Mur_ligase_N"/>
</dbReference>
<evidence type="ECO:0000259" key="19">
    <source>
        <dbReference type="Pfam" id="PF01225"/>
    </source>
</evidence>
<dbReference type="EC" id="6.3.2.13" evidence="12 17"/>
<reference evidence="23" key="1">
    <citation type="submission" date="2020-06" db="EMBL/GenBank/DDBJ databases">
        <title>Draft genomic sequecing of Geomonas sp. Red745.</title>
        <authorList>
            <person name="Itoh H."/>
            <person name="Xu Z.X."/>
            <person name="Ushijima N."/>
            <person name="Masuda Y."/>
            <person name="Shiratori Y."/>
            <person name="Senoo K."/>
        </authorList>
    </citation>
    <scope>NUCLEOTIDE SEQUENCE [LARGE SCALE GENOMIC DNA]</scope>
    <source>
        <strain evidence="23">Red745</strain>
    </source>
</reference>
<evidence type="ECO:0000256" key="5">
    <source>
        <dbReference type="ARBA" id="ARBA00022741"/>
    </source>
</evidence>
<comment type="similarity">
    <text evidence="1 17">Belongs to the MurCDEF family. MurE subfamily.</text>
</comment>
<accession>A0A6V8N8J9</accession>
<dbReference type="Pfam" id="PF08245">
    <property type="entry name" value="Mur_ligase_M"/>
    <property type="match status" value="1"/>
</dbReference>
<evidence type="ECO:0000256" key="18">
    <source>
        <dbReference type="RuleBase" id="RU004135"/>
    </source>
</evidence>
<evidence type="ECO:0000256" key="3">
    <source>
        <dbReference type="ARBA" id="ARBA00022598"/>
    </source>
</evidence>
<evidence type="ECO:0000256" key="9">
    <source>
        <dbReference type="ARBA" id="ARBA00023306"/>
    </source>
</evidence>
<feature type="binding site" evidence="17">
    <location>
        <position position="178"/>
    </location>
    <ligand>
        <name>UDP-N-acetyl-alpha-D-muramoyl-L-alanyl-D-glutamate</name>
        <dbReference type="ChEBI" id="CHEBI:83900"/>
    </ligand>
</feature>
<proteinExistence type="inferred from homology"/>
<dbReference type="AlphaFoldDB" id="A0A6V8N8J9"/>
<keyword evidence="10 17" id="KW-0961">Cell wall biogenesis/degradation</keyword>
<evidence type="ECO:0000259" key="20">
    <source>
        <dbReference type="Pfam" id="PF02875"/>
    </source>
</evidence>
<evidence type="ECO:0000256" key="17">
    <source>
        <dbReference type="HAMAP-Rule" id="MF_00208"/>
    </source>
</evidence>
<dbReference type="Gene3D" id="3.40.1190.10">
    <property type="entry name" value="Mur-like, catalytic domain"/>
    <property type="match status" value="1"/>
</dbReference>
<feature type="domain" description="Mur ligase central" evidence="21">
    <location>
        <begin position="107"/>
        <end position="312"/>
    </location>
</feature>
<dbReference type="Pfam" id="PF02875">
    <property type="entry name" value="Mur_ligase_C"/>
    <property type="match status" value="1"/>
</dbReference>